<dbReference type="EMBL" id="AZGD01000042">
    <property type="protein sequence ID" value="KRM19492.1"/>
    <property type="molecule type" value="Genomic_DNA"/>
</dbReference>
<dbReference type="RefSeq" id="WP_156398712.1">
    <property type="nucleotide sequence ID" value="NZ_AZGD01000042.1"/>
</dbReference>
<accession>A0A0R1WTL3</accession>
<comment type="caution">
    <text evidence="1">The sequence shown here is derived from an EMBL/GenBank/DDBJ whole genome shotgun (WGS) entry which is preliminary data.</text>
</comment>
<organism evidence="1 2">
    <name type="scientific">Ligilactobacillus hayakitensis DSM 18933 = JCM 14209</name>
    <dbReference type="NCBI Taxonomy" id="1423755"/>
    <lineage>
        <taxon>Bacteria</taxon>
        <taxon>Bacillati</taxon>
        <taxon>Bacillota</taxon>
        <taxon>Bacilli</taxon>
        <taxon>Lactobacillales</taxon>
        <taxon>Lactobacillaceae</taxon>
        <taxon>Ligilactobacillus</taxon>
    </lineage>
</organism>
<dbReference type="Gene3D" id="2.30.30.40">
    <property type="entry name" value="SH3 Domains"/>
    <property type="match status" value="1"/>
</dbReference>
<keyword evidence="2" id="KW-1185">Reference proteome</keyword>
<dbReference type="Proteomes" id="UP000051054">
    <property type="component" value="Unassembled WGS sequence"/>
</dbReference>
<dbReference type="AlphaFoldDB" id="A0A0R1WTL3"/>
<evidence type="ECO:0000313" key="1">
    <source>
        <dbReference type="EMBL" id="KRM19492.1"/>
    </source>
</evidence>
<name>A0A0R1WTL3_9LACO</name>
<reference evidence="1 2" key="1">
    <citation type="journal article" date="2015" name="Genome Announc.">
        <title>Expanding the biotechnology potential of lactobacilli through comparative genomics of 213 strains and associated genera.</title>
        <authorList>
            <person name="Sun Z."/>
            <person name="Harris H.M."/>
            <person name="McCann A."/>
            <person name="Guo C."/>
            <person name="Argimon S."/>
            <person name="Zhang W."/>
            <person name="Yang X."/>
            <person name="Jeffery I.B."/>
            <person name="Cooney J.C."/>
            <person name="Kagawa T.F."/>
            <person name="Liu W."/>
            <person name="Song Y."/>
            <person name="Salvetti E."/>
            <person name="Wrobel A."/>
            <person name="Rasinkangas P."/>
            <person name="Parkhill J."/>
            <person name="Rea M.C."/>
            <person name="O'Sullivan O."/>
            <person name="Ritari J."/>
            <person name="Douillard F.P."/>
            <person name="Paul Ross R."/>
            <person name="Yang R."/>
            <person name="Briner A.E."/>
            <person name="Felis G.E."/>
            <person name="de Vos W.M."/>
            <person name="Barrangou R."/>
            <person name="Klaenhammer T.R."/>
            <person name="Caufield P.W."/>
            <person name="Cui Y."/>
            <person name="Zhang H."/>
            <person name="O'Toole P.W."/>
        </authorList>
    </citation>
    <scope>NUCLEOTIDE SEQUENCE [LARGE SCALE GENOMIC DNA]</scope>
    <source>
        <strain evidence="1 2">DSM 18933</strain>
    </source>
</reference>
<evidence type="ECO:0000313" key="2">
    <source>
        <dbReference type="Proteomes" id="UP000051054"/>
    </source>
</evidence>
<dbReference type="PATRIC" id="fig|1423755.3.peg.41"/>
<proteinExistence type="predicted"/>
<protein>
    <submittedName>
        <fullName evidence="1">Uncharacterized protein</fullName>
    </submittedName>
</protein>
<sequence length="50" mass="5694">MISVLGNGSEIKYDAYDKTNGFNYLRQPRSNGQYGYIAVRDPQGNCLRHI</sequence>
<gene>
    <name evidence="1" type="ORF">FC40_GL000036</name>
</gene>